<evidence type="ECO:0000313" key="4">
    <source>
        <dbReference type="EMBL" id="ASJ76351.1"/>
    </source>
</evidence>
<proteinExistence type="predicted"/>
<dbReference type="InterPro" id="IPR029058">
    <property type="entry name" value="AB_hydrolase_fold"/>
</dbReference>
<feature type="compositionally biased region" description="Polar residues" evidence="3">
    <location>
        <begin position="1"/>
        <end position="11"/>
    </location>
</feature>
<evidence type="ECO:0000313" key="5">
    <source>
        <dbReference type="Proteomes" id="UP000250079"/>
    </source>
</evidence>
<dbReference type="GO" id="GO:0005576">
    <property type="term" value="C:extracellular region"/>
    <property type="evidence" value="ECO:0007669"/>
    <property type="project" value="InterPro"/>
</dbReference>
<name>A0A2Z2P1F3_9GAMM</name>
<accession>A0A2Z2P1F3</accession>
<keyword evidence="5" id="KW-1185">Reference proteome</keyword>
<keyword evidence="1" id="KW-0732">Signal</keyword>
<dbReference type="InterPro" id="IPR050955">
    <property type="entry name" value="Plant_Biomass_Hydrol_Est"/>
</dbReference>
<dbReference type="Proteomes" id="UP000250079">
    <property type="component" value="Chromosome"/>
</dbReference>
<dbReference type="PANTHER" id="PTHR43037:SF1">
    <property type="entry name" value="BLL1128 PROTEIN"/>
    <property type="match status" value="1"/>
</dbReference>
<keyword evidence="2" id="KW-0378">Hydrolase</keyword>
<protein>
    <submittedName>
        <fullName evidence="4">Uncharacterized protein</fullName>
    </submittedName>
</protein>
<feature type="region of interest" description="Disordered" evidence="3">
    <location>
        <begin position="1"/>
        <end position="26"/>
    </location>
</feature>
<evidence type="ECO:0000256" key="2">
    <source>
        <dbReference type="ARBA" id="ARBA00022801"/>
    </source>
</evidence>
<reference evidence="4 5" key="1">
    <citation type="submission" date="2016-12" db="EMBL/GenBank/DDBJ databases">
        <authorList>
            <person name="Song W.-J."/>
            <person name="Kurnit D.M."/>
        </authorList>
    </citation>
    <scope>NUCLEOTIDE SEQUENCE [LARGE SCALE GENOMIC DNA]</scope>
    <source>
        <strain evidence="4 5">IMCC3135</strain>
    </source>
</reference>
<dbReference type="AlphaFoldDB" id="A0A2Z2P1F3"/>
<gene>
    <name evidence="4" type="ORF">IMCC3135_31520</name>
</gene>
<dbReference type="SUPFAM" id="SSF53474">
    <property type="entry name" value="alpha/beta-Hydrolases"/>
    <property type="match status" value="1"/>
</dbReference>
<dbReference type="Gene3D" id="3.40.50.1820">
    <property type="entry name" value="alpha/beta hydrolase"/>
    <property type="match status" value="1"/>
</dbReference>
<dbReference type="PANTHER" id="PTHR43037">
    <property type="entry name" value="UNNAMED PRODUCT-RELATED"/>
    <property type="match status" value="1"/>
</dbReference>
<dbReference type="EMBL" id="CP018632">
    <property type="protein sequence ID" value="ASJ76351.1"/>
    <property type="molecule type" value="Genomic_DNA"/>
</dbReference>
<evidence type="ECO:0000256" key="3">
    <source>
        <dbReference type="SAM" id="MobiDB-lite"/>
    </source>
</evidence>
<dbReference type="NCBIfam" id="TIGR01840">
    <property type="entry name" value="esterase_phb"/>
    <property type="match status" value="1"/>
</dbReference>
<dbReference type="KEGG" id="gai:IMCC3135_31520"/>
<organism evidence="4 5">
    <name type="scientific">Granulosicoccus antarcticus IMCC3135</name>
    <dbReference type="NCBI Taxonomy" id="1192854"/>
    <lineage>
        <taxon>Bacteria</taxon>
        <taxon>Pseudomonadati</taxon>
        <taxon>Pseudomonadota</taxon>
        <taxon>Gammaproteobacteria</taxon>
        <taxon>Chromatiales</taxon>
        <taxon>Granulosicoccaceae</taxon>
        <taxon>Granulosicoccus</taxon>
    </lineage>
</organism>
<dbReference type="InterPro" id="IPR010126">
    <property type="entry name" value="Esterase_phb"/>
</dbReference>
<evidence type="ECO:0000256" key="1">
    <source>
        <dbReference type="ARBA" id="ARBA00022729"/>
    </source>
</evidence>
<sequence length="336" mass="37294">MNLKPTASNLSGLLDEHPEKPPQGINVDSKLRAGLNLYSRERTYRLYVPEGYDGSKPSALLVVLHGCHQTYEDIQQISGFDALADREQFLVLYPYVTSYLGYRARQCWGWWVKAHRTRGRGEVEDISRIVEQVQQEYSVDPSRRYICGLSSGGAMAVNCLVAYPDKFAGGASVAGLAYGETPSAVKGSAFSIPRYHSLPRLCAVMRKNLAGATPPNLLIIHSDGDQVVSEKATDNLEQSWKQVAELDTDASEWHIDGETSGTPWSLHGYTSHDQQRLVRLRTSEFPHSWLGGPEGQHSSPDAPCISELIWWHLNASATRELGEVTPRKDTLLQEAS</sequence>
<dbReference type="GO" id="GO:0016787">
    <property type="term" value="F:hydrolase activity"/>
    <property type="evidence" value="ECO:0007669"/>
    <property type="project" value="UniProtKB-KW"/>
</dbReference>
<dbReference type="Pfam" id="PF10503">
    <property type="entry name" value="Esterase_PHB"/>
    <property type="match status" value="1"/>
</dbReference>